<name>A0A8H6M7P6_9AGAR</name>
<protein>
    <submittedName>
        <fullName evidence="1">Uncharacterized protein</fullName>
    </submittedName>
</protein>
<sequence>MDPAYFDKKIVDCSDAELVSLGFLGENVSPDVKAFIEQIRAHPDLLGSVTCYTADCKRDSLNEAKASAQSEATQSPIKTLSALANDSDAYTVVAPDLISKYERTFYYHGISEDPPELLWRSDFATNPFPTPQPGDRFFTVPTKTANGVFRTPLNAVWDTVAPQILASIKARGLKYTSLTAVRFTINEGEEDERRGPPVVWIAVQPGTTNAAAVRDATPEILRILADAQVTDVAVEWYEGAVERL</sequence>
<dbReference type="AlphaFoldDB" id="A0A8H6M7P6"/>
<comment type="caution">
    <text evidence="1">The sequence shown here is derived from an EMBL/GenBank/DDBJ whole genome shotgun (WGS) entry which is preliminary data.</text>
</comment>
<keyword evidence="2" id="KW-1185">Reference proteome</keyword>
<reference evidence="1 2" key="1">
    <citation type="submission" date="2020-07" db="EMBL/GenBank/DDBJ databases">
        <title>Comparative genomics of pyrophilous fungi reveals a link between fire events and developmental genes.</title>
        <authorList>
            <consortium name="DOE Joint Genome Institute"/>
            <person name="Steindorff A.S."/>
            <person name="Carver A."/>
            <person name="Calhoun S."/>
            <person name="Stillman K."/>
            <person name="Liu H."/>
            <person name="Lipzen A."/>
            <person name="Pangilinan J."/>
            <person name="Labutti K."/>
            <person name="Bruns T.D."/>
            <person name="Grigoriev I.V."/>
        </authorList>
    </citation>
    <scope>NUCLEOTIDE SEQUENCE [LARGE SCALE GENOMIC DNA]</scope>
    <source>
        <strain evidence="1 2">CBS 144469</strain>
    </source>
</reference>
<evidence type="ECO:0000313" key="2">
    <source>
        <dbReference type="Proteomes" id="UP000521943"/>
    </source>
</evidence>
<gene>
    <name evidence="1" type="ORF">DFP72DRAFT_887045</name>
</gene>
<dbReference type="EMBL" id="JACGCI010000017">
    <property type="protein sequence ID" value="KAF6758928.1"/>
    <property type="molecule type" value="Genomic_DNA"/>
</dbReference>
<accession>A0A8H6M7P6</accession>
<dbReference type="Proteomes" id="UP000521943">
    <property type="component" value="Unassembled WGS sequence"/>
</dbReference>
<organism evidence="1 2">
    <name type="scientific">Ephemerocybe angulata</name>
    <dbReference type="NCBI Taxonomy" id="980116"/>
    <lineage>
        <taxon>Eukaryota</taxon>
        <taxon>Fungi</taxon>
        <taxon>Dikarya</taxon>
        <taxon>Basidiomycota</taxon>
        <taxon>Agaricomycotina</taxon>
        <taxon>Agaricomycetes</taxon>
        <taxon>Agaricomycetidae</taxon>
        <taxon>Agaricales</taxon>
        <taxon>Agaricineae</taxon>
        <taxon>Psathyrellaceae</taxon>
        <taxon>Ephemerocybe</taxon>
    </lineage>
</organism>
<dbReference type="OrthoDB" id="3364808at2759"/>
<evidence type="ECO:0000313" key="1">
    <source>
        <dbReference type="EMBL" id="KAF6758928.1"/>
    </source>
</evidence>
<proteinExistence type="predicted"/>